<evidence type="ECO:0000313" key="3">
    <source>
        <dbReference type="Proteomes" id="UP000441399"/>
    </source>
</evidence>
<dbReference type="EMBL" id="CACSIO010000034">
    <property type="protein sequence ID" value="CAA0120198.1"/>
    <property type="molecule type" value="Genomic_DNA"/>
</dbReference>
<organism evidence="2 3">
    <name type="scientific">BD1-7 clade bacterium</name>
    <dbReference type="NCBI Taxonomy" id="2029982"/>
    <lineage>
        <taxon>Bacteria</taxon>
        <taxon>Pseudomonadati</taxon>
        <taxon>Pseudomonadota</taxon>
        <taxon>Gammaproteobacteria</taxon>
        <taxon>Cellvibrionales</taxon>
        <taxon>Spongiibacteraceae</taxon>
        <taxon>BD1-7 clade</taxon>
    </lineage>
</organism>
<proteinExistence type="predicted"/>
<dbReference type="Proteomes" id="UP000441399">
    <property type="component" value="Unassembled WGS sequence"/>
</dbReference>
<dbReference type="AlphaFoldDB" id="A0A5S9QQ22"/>
<accession>A0A5S9QQ22</accession>
<feature type="region of interest" description="Disordered" evidence="1">
    <location>
        <begin position="17"/>
        <end position="37"/>
    </location>
</feature>
<evidence type="ECO:0000313" key="2">
    <source>
        <dbReference type="EMBL" id="CAA0120198.1"/>
    </source>
</evidence>
<reference evidence="2 3" key="1">
    <citation type="submission" date="2019-11" db="EMBL/GenBank/DDBJ databases">
        <authorList>
            <person name="Holert J."/>
        </authorList>
    </citation>
    <scope>NUCLEOTIDE SEQUENCE [LARGE SCALE GENOMIC DNA]</scope>
    <source>
        <strain evidence="2">SB11_3</strain>
    </source>
</reference>
<dbReference type="InterPro" id="IPR045459">
    <property type="entry name" value="DUF5908"/>
</dbReference>
<dbReference type="Pfam" id="PF19265">
    <property type="entry name" value="DUF5908"/>
    <property type="match status" value="1"/>
</dbReference>
<evidence type="ECO:0000256" key="1">
    <source>
        <dbReference type="SAM" id="MobiDB-lite"/>
    </source>
</evidence>
<gene>
    <name evidence="2" type="ORF">OPDIPICF_02383</name>
</gene>
<keyword evidence="3" id="KW-1185">Reference proteome</keyword>
<sequence>MALVIGDLIIRAEVEAPSNASGGAGNGPTGDGASDASYDDKQALIQACVDEVLQVLADRDAP</sequence>
<name>A0A5S9QQ22_9GAMM</name>
<protein>
    <submittedName>
        <fullName evidence="2">Uncharacterized protein</fullName>
    </submittedName>
</protein>